<dbReference type="Proteomes" id="UP000249522">
    <property type="component" value="Unassembled WGS sequence"/>
</dbReference>
<gene>
    <name evidence="1" type="ORF">DNH61_24055</name>
</gene>
<proteinExistence type="predicted"/>
<dbReference type="AlphaFoldDB" id="A0A2W1L473"/>
<reference evidence="1 2" key="1">
    <citation type="submission" date="2018-06" db="EMBL/GenBank/DDBJ databases">
        <title>Paenibacillus imtechensis sp. nov.</title>
        <authorList>
            <person name="Pinnaka A.K."/>
            <person name="Singh H."/>
            <person name="Kaur M."/>
        </authorList>
    </citation>
    <scope>NUCLEOTIDE SEQUENCE [LARGE SCALE GENOMIC DNA]</scope>
    <source>
        <strain evidence="1 2">SMB1</strain>
    </source>
</reference>
<keyword evidence="2" id="KW-1185">Reference proteome</keyword>
<dbReference type="EMBL" id="QKRB01000057">
    <property type="protein sequence ID" value="PZD93689.1"/>
    <property type="molecule type" value="Genomic_DNA"/>
</dbReference>
<accession>A0A2W1L473</accession>
<evidence type="ECO:0008006" key="3">
    <source>
        <dbReference type="Google" id="ProtNLM"/>
    </source>
</evidence>
<organism evidence="1 2">
    <name type="scientific">Paenibacillus sambharensis</name>
    <dbReference type="NCBI Taxonomy" id="1803190"/>
    <lineage>
        <taxon>Bacteria</taxon>
        <taxon>Bacillati</taxon>
        <taxon>Bacillota</taxon>
        <taxon>Bacilli</taxon>
        <taxon>Bacillales</taxon>
        <taxon>Paenibacillaceae</taxon>
        <taxon>Paenibacillus</taxon>
    </lineage>
</organism>
<comment type="caution">
    <text evidence="1">The sequence shown here is derived from an EMBL/GenBank/DDBJ whole genome shotgun (WGS) entry which is preliminary data.</text>
</comment>
<evidence type="ECO:0000313" key="1">
    <source>
        <dbReference type="EMBL" id="PZD93689.1"/>
    </source>
</evidence>
<evidence type="ECO:0000313" key="2">
    <source>
        <dbReference type="Proteomes" id="UP000249522"/>
    </source>
</evidence>
<protein>
    <recommendedName>
        <fullName evidence="3">Butirosin biosynthesis protein H N-terminal domain-containing protein</fullName>
    </recommendedName>
</protein>
<dbReference type="OrthoDB" id="2624539at2"/>
<name>A0A2W1L473_9BACL</name>
<dbReference type="RefSeq" id="WP_111149359.1">
    <property type="nucleotide sequence ID" value="NZ_QKRB01000057.1"/>
</dbReference>
<sequence length="329" mass="38660">MSAKLLSMKKPALNTYNLYASLLSLIGPEENAWSWVMNHFIQIVRFNSYQTYFFDTHRLLYHHCPWVDAFCIPKSMIGTSDSSLSGFIKEQLERDTYLWLSADQYYLSASPLHQKHHFVHELFLFGYDERQNIVHIADHFKDGRYEHAVCSFDELEQAFRSSYAQGKFADQVYLFSKHMNMQDEFNAEQVYFLLDAYLNAKDTFHYNKSDNCMYGVAALEQLPADLLRLVEGTHADLRPFQLLWERSELMASRIQYMNLRLQLDADNRLLRTAMTQKNAIQAIRNLLTKFNLSGNEVLLNRSQSLLRQYIEEEKRWIPELMTAVSRTIG</sequence>